<dbReference type="PROSITE" id="PS00108">
    <property type="entry name" value="PROTEIN_KINASE_ST"/>
    <property type="match status" value="1"/>
</dbReference>
<dbReference type="InterPro" id="IPR011009">
    <property type="entry name" value="Kinase-like_dom_sf"/>
</dbReference>
<organism evidence="8 9">
    <name type="scientific">Streptomyces poonensis</name>
    <dbReference type="NCBI Taxonomy" id="68255"/>
    <lineage>
        <taxon>Bacteria</taxon>
        <taxon>Bacillati</taxon>
        <taxon>Actinomycetota</taxon>
        <taxon>Actinomycetes</taxon>
        <taxon>Kitasatosporales</taxon>
        <taxon>Streptomycetaceae</taxon>
        <taxon>Streptomyces</taxon>
    </lineage>
</organism>
<dbReference type="Pfam" id="PF00069">
    <property type="entry name" value="Pkinase"/>
    <property type="match status" value="1"/>
</dbReference>
<dbReference type="GO" id="GO:0005524">
    <property type="term" value="F:ATP binding"/>
    <property type="evidence" value="ECO:0007669"/>
    <property type="project" value="UniProtKB-KW"/>
</dbReference>
<keyword evidence="4" id="KW-0547">Nucleotide-binding</keyword>
<evidence type="ECO:0000313" key="8">
    <source>
        <dbReference type="EMBL" id="GGZ13571.1"/>
    </source>
</evidence>
<keyword evidence="5" id="KW-0418">Kinase</keyword>
<sequence>MAKFSRIEKIRDGGQATVWRAKYLERDRLVAMKFPLESTDLSPDEENRARFVREVRCQSALRHPGVMPIIAMNLNEASPFYVMPLASFSLQDLLQSRSVEWDETLVMVMEVLNALAYAHAEGIIHRDLKPENILYLDDRWVVSDFGLCKDVNSNSLTMTRQEILFGSLPYMAPEQYDDPHNVGVTADIFAMGQILYYCVVGEIPYPRARVAKIPSDFRYVITKCVAEEPEDRFQSVADLRRALELATAPSDELAAPTERAQALREKAVEKAADAVPDLLRFLSERSDDEVFFKEFLPSLPGDVIEAMAEEDPSVFSHVVRVFDGYADGSHPFSYTDELANFFRNVLWSSDDVLLRQIALRRIFRLGVDHNRFYIGDVFASAVRRLSSPHEVQFVADLLREDVQGAKFMAHYLKRFAIPDAIRRELPDV</sequence>
<evidence type="ECO:0000256" key="6">
    <source>
        <dbReference type="ARBA" id="ARBA00022840"/>
    </source>
</evidence>
<evidence type="ECO:0000313" key="9">
    <source>
        <dbReference type="Proteomes" id="UP000622166"/>
    </source>
</evidence>
<dbReference type="EMBL" id="BMVW01000006">
    <property type="protein sequence ID" value="GGZ13571.1"/>
    <property type="molecule type" value="Genomic_DNA"/>
</dbReference>
<dbReference type="RefSeq" id="WP_189860327.1">
    <property type="nucleotide sequence ID" value="NZ_BMVW01000006.1"/>
</dbReference>
<evidence type="ECO:0000259" key="7">
    <source>
        <dbReference type="PROSITE" id="PS50011"/>
    </source>
</evidence>
<dbReference type="GO" id="GO:0004674">
    <property type="term" value="F:protein serine/threonine kinase activity"/>
    <property type="evidence" value="ECO:0007669"/>
    <property type="project" value="UniProtKB-KW"/>
</dbReference>
<comment type="caution">
    <text evidence="8">The sequence shown here is derived from an EMBL/GenBank/DDBJ whole genome shotgun (WGS) entry which is preliminary data.</text>
</comment>
<reference evidence="8" key="1">
    <citation type="journal article" date="2014" name="Int. J. Syst. Evol. Microbiol.">
        <title>Complete genome sequence of Corynebacterium casei LMG S-19264T (=DSM 44701T), isolated from a smear-ripened cheese.</title>
        <authorList>
            <consortium name="US DOE Joint Genome Institute (JGI-PGF)"/>
            <person name="Walter F."/>
            <person name="Albersmeier A."/>
            <person name="Kalinowski J."/>
            <person name="Ruckert C."/>
        </authorList>
    </citation>
    <scope>NUCLEOTIDE SEQUENCE</scope>
    <source>
        <strain evidence="8">JCM 4815</strain>
    </source>
</reference>
<dbReference type="SMART" id="SM00220">
    <property type="entry name" value="S_TKc"/>
    <property type="match status" value="1"/>
</dbReference>
<evidence type="ECO:0000256" key="3">
    <source>
        <dbReference type="ARBA" id="ARBA00022679"/>
    </source>
</evidence>
<dbReference type="InterPro" id="IPR008271">
    <property type="entry name" value="Ser/Thr_kinase_AS"/>
</dbReference>
<keyword evidence="6" id="KW-0067">ATP-binding</keyword>
<keyword evidence="3" id="KW-0808">Transferase</keyword>
<reference evidence="8" key="2">
    <citation type="submission" date="2020-09" db="EMBL/GenBank/DDBJ databases">
        <authorList>
            <person name="Sun Q."/>
            <person name="Ohkuma M."/>
        </authorList>
    </citation>
    <scope>NUCLEOTIDE SEQUENCE</scope>
    <source>
        <strain evidence="8">JCM 4815</strain>
    </source>
</reference>
<gene>
    <name evidence="8" type="ORF">GCM10010365_36790</name>
</gene>
<dbReference type="PANTHER" id="PTHR43289:SF6">
    <property type="entry name" value="SERINE_THREONINE-PROTEIN KINASE NEKL-3"/>
    <property type="match status" value="1"/>
</dbReference>
<dbReference type="InterPro" id="IPR000719">
    <property type="entry name" value="Prot_kinase_dom"/>
</dbReference>
<evidence type="ECO:0000256" key="4">
    <source>
        <dbReference type="ARBA" id="ARBA00022741"/>
    </source>
</evidence>
<dbReference type="CDD" id="cd14014">
    <property type="entry name" value="STKc_PknB_like"/>
    <property type="match status" value="1"/>
</dbReference>
<dbReference type="EC" id="2.7.11.1" evidence="1"/>
<evidence type="ECO:0000256" key="1">
    <source>
        <dbReference type="ARBA" id="ARBA00012513"/>
    </source>
</evidence>
<feature type="domain" description="Protein kinase" evidence="7">
    <location>
        <begin position="4"/>
        <end position="333"/>
    </location>
</feature>
<protein>
    <recommendedName>
        <fullName evidence="1">non-specific serine/threonine protein kinase</fullName>
        <ecNumber evidence="1">2.7.11.1</ecNumber>
    </recommendedName>
</protein>
<proteinExistence type="predicted"/>
<keyword evidence="2" id="KW-0723">Serine/threonine-protein kinase</keyword>
<dbReference type="SUPFAM" id="SSF56112">
    <property type="entry name" value="Protein kinase-like (PK-like)"/>
    <property type="match status" value="1"/>
</dbReference>
<dbReference type="Gene3D" id="3.30.200.20">
    <property type="entry name" value="Phosphorylase Kinase, domain 1"/>
    <property type="match status" value="1"/>
</dbReference>
<dbReference type="Proteomes" id="UP000622166">
    <property type="component" value="Unassembled WGS sequence"/>
</dbReference>
<dbReference type="PANTHER" id="PTHR43289">
    <property type="entry name" value="MITOGEN-ACTIVATED PROTEIN KINASE KINASE KINASE 20-RELATED"/>
    <property type="match status" value="1"/>
</dbReference>
<accession>A0A918PKH8</accession>
<evidence type="ECO:0000256" key="5">
    <source>
        <dbReference type="ARBA" id="ARBA00022777"/>
    </source>
</evidence>
<name>A0A918PKH8_9ACTN</name>
<keyword evidence="9" id="KW-1185">Reference proteome</keyword>
<dbReference type="Gene3D" id="1.10.510.10">
    <property type="entry name" value="Transferase(Phosphotransferase) domain 1"/>
    <property type="match status" value="1"/>
</dbReference>
<evidence type="ECO:0000256" key="2">
    <source>
        <dbReference type="ARBA" id="ARBA00022527"/>
    </source>
</evidence>
<dbReference type="PROSITE" id="PS50011">
    <property type="entry name" value="PROTEIN_KINASE_DOM"/>
    <property type="match status" value="1"/>
</dbReference>
<dbReference type="AlphaFoldDB" id="A0A918PKH8"/>